<dbReference type="GO" id="GO:0010498">
    <property type="term" value="P:proteasomal protein catabolic process"/>
    <property type="evidence" value="ECO:0007669"/>
    <property type="project" value="InterPro"/>
</dbReference>
<accession>A0A3M7T739</accession>
<comment type="similarity">
    <text evidence="6">Belongs to the peptidase T1B family.</text>
</comment>
<reference evidence="7 8" key="1">
    <citation type="journal article" date="2018" name="Sci. Rep.">
        <title>Genomic signatures of local adaptation to the degree of environmental predictability in rotifers.</title>
        <authorList>
            <person name="Franch-Gras L."/>
            <person name="Hahn C."/>
            <person name="Garcia-Roger E.M."/>
            <person name="Carmona M.J."/>
            <person name="Serra M."/>
            <person name="Gomez A."/>
        </authorList>
    </citation>
    <scope>NUCLEOTIDE SEQUENCE [LARGE SCALE GENOMIC DNA]</scope>
    <source>
        <strain evidence="7">HYR1</strain>
    </source>
</reference>
<dbReference type="PROSITE" id="PS00854">
    <property type="entry name" value="PROTEASOME_BETA_1"/>
    <property type="match status" value="1"/>
</dbReference>
<comment type="subcellular location">
    <subcellularLocation>
        <location evidence="6">Cytoplasm</location>
    </subcellularLocation>
    <subcellularLocation>
        <location evidence="6">Nucleus</location>
    </subcellularLocation>
</comment>
<dbReference type="OrthoDB" id="268428at2759"/>
<protein>
    <recommendedName>
        <fullName evidence="6">Proteasome subunit beta</fullName>
    </recommendedName>
</protein>
<dbReference type="InterPro" id="IPR035206">
    <property type="entry name" value="Proteasome_beta2"/>
</dbReference>
<evidence type="ECO:0000256" key="6">
    <source>
        <dbReference type="RuleBase" id="RU004203"/>
    </source>
</evidence>
<comment type="subunit">
    <text evidence="1">The 26S proteasome consists of a 20S proteasome core and two 19S regulatory subunits. The 20S proteasome core is a barrel-shaped complex made of 28 subunits that are arranged in four stacked rings. The two outer rings are each formed by seven alpha subunits, and the two inner rings are formed by seven beta subunits. The proteolytic activity is exerted by three beta-subunits PSMB5, PSMB6 and PSMB7.</text>
</comment>
<evidence type="ECO:0000313" key="8">
    <source>
        <dbReference type="Proteomes" id="UP000276133"/>
    </source>
</evidence>
<evidence type="ECO:0000313" key="7">
    <source>
        <dbReference type="EMBL" id="RNA43805.1"/>
    </source>
</evidence>
<keyword evidence="2 6" id="KW-0963">Cytoplasm</keyword>
<comment type="subunit">
    <text evidence="6">Component of the proteasome complex.</text>
</comment>
<evidence type="ECO:0000256" key="3">
    <source>
        <dbReference type="ARBA" id="ARBA00022942"/>
    </source>
</evidence>
<comment type="function">
    <text evidence="6">Component of the proteasome, a multicatalytic proteinase complex which is characterized by its ability to cleave peptides with Arg, Phe, Tyr, Leu, and Glu adjacent to the leaving group at neutral or slightly basic pH. The proteasome has an ATP-dependent proteolytic activity.</text>
</comment>
<comment type="caution">
    <text evidence="7">The sequence shown here is derived from an EMBL/GenBank/DDBJ whole genome shotgun (WGS) entry which is preliminary data.</text>
</comment>
<dbReference type="AlphaFoldDB" id="A0A3M7T739"/>
<name>A0A3M7T739_BRAPC</name>
<dbReference type="STRING" id="10195.A0A3M7T739"/>
<gene>
    <name evidence="7" type="ORF">BpHYR1_020655</name>
</gene>
<dbReference type="CDD" id="cd03758">
    <property type="entry name" value="proteasome_beta_type_2"/>
    <property type="match status" value="1"/>
</dbReference>
<dbReference type="GO" id="GO:0005634">
    <property type="term" value="C:nucleus"/>
    <property type="evidence" value="ECO:0007669"/>
    <property type="project" value="UniProtKB-SubCell"/>
</dbReference>
<dbReference type="PANTHER" id="PTHR32194:SF2">
    <property type="entry name" value="PROTEASOME SUBUNIT BETA TYPE-1"/>
    <property type="match status" value="1"/>
</dbReference>
<dbReference type="SUPFAM" id="SSF56235">
    <property type="entry name" value="N-terminal nucleophile aminohydrolases (Ntn hydrolases)"/>
    <property type="match status" value="1"/>
</dbReference>
<dbReference type="Proteomes" id="UP000276133">
    <property type="component" value="Unassembled WGS sequence"/>
</dbReference>
<dbReference type="GO" id="GO:0005737">
    <property type="term" value="C:cytoplasm"/>
    <property type="evidence" value="ECO:0007669"/>
    <property type="project" value="UniProtKB-SubCell"/>
</dbReference>
<dbReference type="Pfam" id="PF00227">
    <property type="entry name" value="Proteasome"/>
    <property type="match status" value="1"/>
</dbReference>
<keyword evidence="4 6" id="KW-0539">Nucleus</keyword>
<dbReference type="InterPro" id="IPR029055">
    <property type="entry name" value="Ntn_hydrolases_N"/>
</dbReference>
<dbReference type="InterPro" id="IPR016050">
    <property type="entry name" value="Proteasome_bsu_CS"/>
</dbReference>
<dbReference type="GO" id="GO:0005839">
    <property type="term" value="C:proteasome core complex"/>
    <property type="evidence" value="ECO:0007669"/>
    <property type="project" value="InterPro"/>
</dbReference>
<evidence type="ECO:0000256" key="1">
    <source>
        <dbReference type="ARBA" id="ARBA00011656"/>
    </source>
</evidence>
<dbReference type="FunFam" id="3.60.20.10:FF:000008">
    <property type="entry name" value="Proteasome subunit beta type-4"/>
    <property type="match status" value="1"/>
</dbReference>
<organism evidence="7 8">
    <name type="scientific">Brachionus plicatilis</name>
    <name type="common">Marine rotifer</name>
    <name type="synonym">Brachionus muelleri</name>
    <dbReference type="NCBI Taxonomy" id="10195"/>
    <lineage>
        <taxon>Eukaryota</taxon>
        <taxon>Metazoa</taxon>
        <taxon>Spiralia</taxon>
        <taxon>Gnathifera</taxon>
        <taxon>Rotifera</taxon>
        <taxon>Eurotatoria</taxon>
        <taxon>Monogononta</taxon>
        <taxon>Pseudotrocha</taxon>
        <taxon>Ploima</taxon>
        <taxon>Brachionidae</taxon>
        <taxon>Brachionus</taxon>
    </lineage>
</organism>
<keyword evidence="8" id="KW-1185">Reference proteome</keyword>
<comment type="function">
    <text evidence="5">Non-catalytic component of the 20S core proteasome complex involved in the proteolytic degradation of most intracellular proteins. This complex plays numerous essential roles within the cell by associating with different regulatory particles. Associated with two 19S regulatory particles, forms the 26S proteasome and thus participates in the ATP-dependent degradation of ubiquitinated proteins. The 26S proteasome plays a key role in the maintenance of protein homeostasis by removing misfolded or damaged proteins that could impair cellular functions, and by removing proteins whose functions are no longer required. Associated with the PA200 or PA28, the 20S proteasome mediates ubiquitin-independent protein degradation. This type of proteolysis is required in several pathways including spermatogenesis (20S-PA200 complex) or generation of a subset of MHC class I-presented antigenic peptides (20S-PA28 complex).</text>
</comment>
<evidence type="ECO:0000256" key="2">
    <source>
        <dbReference type="ARBA" id="ARBA00022490"/>
    </source>
</evidence>
<dbReference type="InterPro" id="IPR001353">
    <property type="entry name" value="Proteasome_sua/b"/>
</dbReference>
<dbReference type="PROSITE" id="PS51476">
    <property type="entry name" value="PROTEASOME_BETA_2"/>
    <property type="match status" value="1"/>
</dbReference>
<dbReference type="PANTHER" id="PTHR32194">
    <property type="entry name" value="METALLOPROTEASE TLDD"/>
    <property type="match status" value="1"/>
</dbReference>
<sequence>MECVIGIVGKDFVLVASDTNQAHSIVIMKQDDDKLFRINDRGAMLVTGEPGDKVNFAEFIQRNLQLYKMINGYDLSIHAAANYTRRELATSLRSRGPYNVNMLIAGHDEHDGASLYFMDYLASLVKLPFAIHGYGSFFGLSICDKYYKPEMSEAEALNLLNKIVAEIQKRLLVQLPSFHVRVISKEGIKDLPSIYAKYQGDQAVRHESMEI</sequence>
<dbReference type="EMBL" id="REGN01000174">
    <property type="protein sequence ID" value="RNA43805.1"/>
    <property type="molecule type" value="Genomic_DNA"/>
</dbReference>
<evidence type="ECO:0000256" key="5">
    <source>
        <dbReference type="ARBA" id="ARBA00049625"/>
    </source>
</evidence>
<proteinExistence type="inferred from homology"/>
<dbReference type="InterPro" id="IPR023333">
    <property type="entry name" value="Proteasome_suB-type"/>
</dbReference>
<evidence type="ECO:0000256" key="4">
    <source>
        <dbReference type="ARBA" id="ARBA00023242"/>
    </source>
</evidence>
<dbReference type="Gene3D" id="3.60.20.10">
    <property type="entry name" value="Glutamine Phosphoribosylpyrophosphate, subunit 1, domain 1"/>
    <property type="match status" value="1"/>
</dbReference>
<keyword evidence="3 6" id="KW-0647">Proteasome</keyword>